<dbReference type="Proteomes" id="UP000663868">
    <property type="component" value="Unassembled WGS sequence"/>
</dbReference>
<gene>
    <name evidence="2" type="ORF">IZO911_LOCUS43856</name>
    <name evidence="4" type="ORF">KXQ929_LOCUS36089</name>
    <name evidence="5" type="ORF">OKA104_LOCUS40030</name>
    <name evidence="3" type="ORF">VCS650_LOCUS42995</name>
</gene>
<reference evidence="3" key="1">
    <citation type="submission" date="2021-02" db="EMBL/GenBank/DDBJ databases">
        <authorList>
            <person name="Nowell W R."/>
        </authorList>
    </citation>
    <scope>NUCLEOTIDE SEQUENCE</scope>
</reference>
<dbReference type="AlphaFoldDB" id="A0A815U380"/>
<dbReference type="EMBL" id="CAJNON010002688">
    <property type="protein sequence ID" value="CAF1515313.1"/>
    <property type="molecule type" value="Genomic_DNA"/>
</dbReference>
<dbReference type="EMBL" id="CAJOBB010005464">
    <property type="protein sequence ID" value="CAF4129278.1"/>
    <property type="molecule type" value="Genomic_DNA"/>
</dbReference>
<keyword evidence="1" id="KW-1133">Transmembrane helix</keyword>
<organism evidence="3 6">
    <name type="scientific">Adineta steineri</name>
    <dbReference type="NCBI Taxonomy" id="433720"/>
    <lineage>
        <taxon>Eukaryota</taxon>
        <taxon>Metazoa</taxon>
        <taxon>Spiralia</taxon>
        <taxon>Gnathifera</taxon>
        <taxon>Rotifera</taxon>
        <taxon>Eurotatoria</taxon>
        <taxon>Bdelloidea</taxon>
        <taxon>Adinetida</taxon>
        <taxon>Adinetidae</taxon>
        <taxon>Adineta</taxon>
    </lineage>
</organism>
<accession>A0A815U380</accession>
<evidence type="ECO:0000313" key="6">
    <source>
        <dbReference type="Proteomes" id="UP000663891"/>
    </source>
</evidence>
<feature type="transmembrane region" description="Helical" evidence="1">
    <location>
        <begin position="12"/>
        <end position="33"/>
    </location>
</feature>
<dbReference type="Proteomes" id="UP000663860">
    <property type="component" value="Unassembled WGS sequence"/>
</dbReference>
<protein>
    <submittedName>
        <fullName evidence="3">Uncharacterized protein</fullName>
    </submittedName>
</protein>
<dbReference type="Proteomes" id="UP000663891">
    <property type="component" value="Unassembled WGS sequence"/>
</dbReference>
<evidence type="ECO:0000313" key="3">
    <source>
        <dbReference type="EMBL" id="CAF1515313.1"/>
    </source>
</evidence>
<dbReference type="EMBL" id="CAJNOE010002328">
    <property type="protein sequence ID" value="CAF1478422.1"/>
    <property type="molecule type" value="Genomic_DNA"/>
</dbReference>
<name>A0A815U380_9BILA</name>
<evidence type="ECO:0000313" key="2">
    <source>
        <dbReference type="EMBL" id="CAF1478422.1"/>
    </source>
</evidence>
<dbReference type="Proteomes" id="UP000663881">
    <property type="component" value="Unassembled WGS sequence"/>
</dbReference>
<evidence type="ECO:0000256" key="1">
    <source>
        <dbReference type="SAM" id="Phobius"/>
    </source>
</evidence>
<dbReference type="OrthoDB" id="10029230at2759"/>
<keyword evidence="1" id="KW-0812">Transmembrane</keyword>
<sequence length="273" mass="32972">MIQQIENYNINLLLLFMSILIIILITYLITIYYHEKQSARNIYNLSDIKTIKPYHVLYIHQKQAYFIIDQLMYEAKRTKVFTIVAKNSSFHRSYMLLHVELIQDTQTIIAIIEYSNLLDRSTVYFYMLQTFFATMFESSKTIQSWGNIIQELKPYVQYGLFSITGITQCDMSDIQHEFKLWYNQTFRHHQQCQEYLKYDDMDGSTCSCSYRPYKSSSNQWSLERAIRYTFDEQFNTHLFDMNRCLAITKLAQVIYKKWNIKQLKDYKKKYHIN</sequence>
<keyword evidence="1" id="KW-0472">Membrane</keyword>
<evidence type="ECO:0000313" key="4">
    <source>
        <dbReference type="EMBL" id="CAF4129278.1"/>
    </source>
</evidence>
<comment type="caution">
    <text evidence="3">The sequence shown here is derived from an EMBL/GenBank/DDBJ whole genome shotgun (WGS) entry which is preliminary data.</text>
</comment>
<dbReference type="EMBL" id="CAJOAY010008298">
    <property type="protein sequence ID" value="CAF4183830.1"/>
    <property type="molecule type" value="Genomic_DNA"/>
</dbReference>
<evidence type="ECO:0000313" key="5">
    <source>
        <dbReference type="EMBL" id="CAF4183830.1"/>
    </source>
</evidence>
<proteinExistence type="predicted"/>